<evidence type="ECO:0000313" key="3">
    <source>
        <dbReference type="Proteomes" id="UP000821866"/>
    </source>
</evidence>
<name>A0A9J6EY19_RHIMP</name>
<feature type="compositionally biased region" description="Basic and acidic residues" evidence="1">
    <location>
        <begin position="45"/>
        <end position="55"/>
    </location>
</feature>
<feature type="compositionally biased region" description="Polar residues" evidence="1">
    <location>
        <begin position="467"/>
        <end position="482"/>
    </location>
</feature>
<accession>A0A9J6EY19</accession>
<evidence type="ECO:0000313" key="2">
    <source>
        <dbReference type="EMBL" id="KAH8039323.1"/>
    </source>
</evidence>
<feature type="compositionally biased region" description="Low complexity" evidence="1">
    <location>
        <begin position="668"/>
        <end position="699"/>
    </location>
</feature>
<organism evidence="2 3">
    <name type="scientific">Rhipicephalus microplus</name>
    <name type="common">Cattle tick</name>
    <name type="synonym">Boophilus microplus</name>
    <dbReference type="NCBI Taxonomy" id="6941"/>
    <lineage>
        <taxon>Eukaryota</taxon>
        <taxon>Metazoa</taxon>
        <taxon>Ecdysozoa</taxon>
        <taxon>Arthropoda</taxon>
        <taxon>Chelicerata</taxon>
        <taxon>Arachnida</taxon>
        <taxon>Acari</taxon>
        <taxon>Parasitiformes</taxon>
        <taxon>Ixodida</taxon>
        <taxon>Ixodoidea</taxon>
        <taxon>Ixodidae</taxon>
        <taxon>Rhipicephalinae</taxon>
        <taxon>Rhipicephalus</taxon>
        <taxon>Boophilus</taxon>
    </lineage>
</organism>
<gene>
    <name evidence="2" type="ORF">HPB51_005569</name>
</gene>
<feature type="compositionally biased region" description="Low complexity" evidence="1">
    <location>
        <begin position="249"/>
        <end position="279"/>
    </location>
</feature>
<feature type="compositionally biased region" description="Basic and acidic residues" evidence="1">
    <location>
        <begin position="130"/>
        <end position="152"/>
    </location>
</feature>
<feature type="compositionally biased region" description="Basic and acidic residues" evidence="1">
    <location>
        <begin position="796"/>
        <end position="805"/>
    </location>
</feature>
<proteinExistence type="predicted"/>
<feature type="compositionally biased region" description="Polar residues" evidence="1">
    <location>
        <begin position="228"/>
        <end position="237"/>
    </location>
</feature>
<feature type="region of interest" description="Disordered" evidence="1">
    <location>
        <begin position="735"/>
        <end position="805"/>
    </location>
</feature>
<sequence length="805" mass="83566">MPFTVPYSLKPVATPTGRTLSKGGSVSSDDGLQSPRSPWSSRTSSIDDNKSRRSDQPLPTSSADNCGGSERGVGSRQASGGAWTGASTAGESGGDSTPLQHNAAKGKVRGEEGGAALSSQNSGVAPAEGENQRRADDSGGSDPKDVEKERHYNSFMETRLKLGQTKTVAEPLLRLKARQQEPPPPEITRRGSTPVFSQAMLRRPSERRLSGVKAKVASSCAGGGGSSEIDSVTSASDVNAGETAATPGATRKTSSPTKSPRSSPSKTTAASMSTASTYGGDDDRRPGPPGFDSGAQAVGAGDYPQDNQEAFLVCRCLFFSVAKKTDSADAQPSDSVAKPAPPSNAEDVKKPLVAENKASELRKATSPPKKMASTVPIRRKSQPLRIRASVTVEECGNTDQKPTTGVSEQQPSHSKASASPGNVSQADEKSASVEKTCDAASASASFNEAKLSTAGTNDAHSPLADVKSSSSNKDNTMTNDNAANVPVSKKDTNGAITATATTTLSSQDSDHHISKEGTLNSSASEQSTALRQTDACIERNTAMKNQRNSKPDSVLGDNKASQRQESVSVAKETEKKHEDKMQTVDIRDLRILLRTPSPLPPKSSSPTSRGSSSTTTSTITRLDSASRKSSLASLASRNGSTDGPEDVSEASTSGVSSLGGVGYRRDSLASSRPSSLSWDSDAALSSTATSTPSDVVGGVSLRSRSVSVESAADAEECPRAWSSLVHRSGSQQRLSVGSLSGARRSRLAQMPPLRTTTWATSPGKPWWSTTTRSSSSLAGQRPLDRPGPGAGGVRAGGRDARGRDG</sequence>
<feature type="region of interest" description="Disordered" evidence="1">
    <location>
        <begin position="1"/>
        <end position="152"/>
    </location>
</feature>
<feature type="compositionally biased region" description="Polar residues" evidence="1">
    <location>
        <begin position="16"/>
        <end position="31"/>
    </location>
</feature>
<comment type="caution">
    <text evidence="2">The sequence shown here is derived from an EMBL/GenBank/DDBJ whole genome shotgun (WGS) entry which is preliminary data.</text>
</comment>
<feature type="compositionally biased region" description="Polar residues" evidence="1">
    <location>
        <begin position="517"/>
        <end position="531"/>
    </location>
</feature>
<reference evidence="2" key="2">
    <citation type="submission" date="2021-09" db="EMBL/GenBank/DDBJ databases">
        <authorList>
            <person name="Jia N."/>
            <person name="Wang J."/>
            <person name="Shi W."/>
            <person name="Du L."/>
            <person name="Sun Y."/>
            <person name="Zhan W."/>
            <person name="Jiang J."/>
            <person name="Wang Q."/>
            <person name="Zhang B."/>
            <person name="Ji P."/>
            <person name="Sakyi L.B."/>
            <person name="Cui X."/>
            <person name="Yuan T."/>
            <person name="Jiang B."/>
            <person name="Yang W."/>
            <person name="Lam T.T.-Y."/>
            <person name="Chang Q."/>
            <person name="Ding S."/>
            <person name="Wang X."/>
            <person name="Zhu J."/>
            <person name="Ruan X."/>
            <person name="Zhao L."/>
            <person name="Wei J."/>
            <person name="Que T."/>
            <person name="Du C."/>
            <person name="Cheng J."/>
            <person name="Dai P."/>
            <person name="Han X."/>
            <person name="Huang E."/>
            <person name="Gao Y."/>
            <person name="Liu J."/>
            <person name="Shao H."/>
            <person name="Ye R."/>
            <person name="Li L."/>
            <person name="Wei W."/>
            <person name="Wang X."/>
            <person name="Wang C."/>
            <person name="Huo Q."/>
            <person name="Li W."/>
            <person name="Guo W."/>
            <person name="Chen H."/>
            <person name="Chen S."/>
            <person name="Zhou L."/>
            <person name="Zhou L."/>
            <person name="Ni X."/>
            <person name="Tian J."/>
            <person name="Zhou Y."/>
            <person name="Sheng Y."/>
            <person name="Liu T."/>
            <person name="Pan Y."/>
            <person name="Xia L."/>
            <person name="Li J."/>
            <person name="Zhao F."/>
            <person name="Cao W."/>
        </authorList>
    </citation>
    <scope>NUCLEOTIDE SEQUENCE</scope>
    <source>
        <strain evidence="2">Rmic-2018</strain>
        <tissue evidence="2">Larvae</tissue>
    </source>
</reference>
<feature type="compositionally biased region" description="Low complexity" evidence="1">
    <location>
        <begin position="604"/>
        <end position="637"/>
    </location>
</feature>
<dbReference type="Proteomes" id="UP000821866">
    <property type="component" value="Chromosome 1"/>
</dbReference>
<evidence type="ECO:0000256" key="1">
    <source>
        <dbReference type="SAM" id="MobiDB-lite"/>
    </source>
</evidence>
<feature type="compositionally biased region" description="Basic and acidic residues" evidence="1">
    <location>
        <begin position="346"/>
        <end position="363"/>
    </location>
</feature>
<feature type="compositionally biased region" description="Basic and acidic residues" evidence="1">
    <location>
        <begin position="571"/>
        <end position="591"/>
    </location>
</feature>
<feature type="compositionally biased region" description="Low complexity" evidence="1">
    <location>
        <begin position="78"/>
        <end position="97"/>
    </location>
</feature>
<reference evidence="2" key="1">
    <citation type="journal article" date="2020" name="Cell">
        <title>Large-Scale Comparative Analyses of Tick Genomes Elucidate Their Genetic Diversity and Vector Capacities.</title>
        <authorList>
            <consortium name="Tick Genome and Microbiome Consortium (TIGMIC)"/>
            <person name="Jia N."/>
            <person name="Wang J."/>
            <person name="Shi W."/>
            <person name="Du L."/>
            <person name="Sun Y."/>
            <person name="Zhan W."/>
            <person name="Jiang J.F."/>
            <person name="Wang Q."/>
            <person name="Zhang B."/>
            <person name="Ji P."/>
            <person name="Bell-Sakyi L."/>
            <person name="Cui X.M."/>
            <person name="Yuan T.T."/>
            <person name="Jiang B.G."/>
            <person name="Yang W.F."/>
            <person name="Lam T.T."/>
            <person name="Chang Q.C."/>
            <person name="Ding S.J."/>
            <person name="Wang X.J."/>
            <person name="Zhu J.G."/>
            <person name="Ruan X.D."/>
            <person name="Zhao L."/>
            <person name="Wei J.T."/>
            <person name="Ye R.Z."/>
            <person name="Que T.C."/>
            <person name="Du C.H."/>
            <person name="Zhou Y.H."/>
            <person name="Cheng J.X."/>
            <person name="Dai P.F."/>
            <person name="Guo W.B."/>
            <person name="Han X.H."/>
            <person name="Huang E.J."/>
            <person name="Li L.F."/>
            <person name="Wei W."/>
            <person name="Gao Y.C."/>
            <person name="Liu J.Z."/>
            <person name="Shao H.Z."/>
            <person name="Wang X."/>
            <person name="Wang C.C."/>
            <person name="Yang T.C."/>
            <person name="Huo Q.B."/>
            <person name="Li W."/>
            <person name="Chen H.Y."/>
            <person name="Chen S.E."/>
            <person name="Zhou L.G."/>
            <person name="Ni X.B."/>
            <person name="Tian J.H."/>
            <person name="Sheng Y."/>
            <person name="Liu T."/>
            <person name="Pan Y.S."/>
            <person name="Xia L.Y."/>
            <person name="Li J."/>
            <person name="Zhao F."/>
            <person name="Cao W.C."/>
        </authorList>
    </citation>
    <scope>NUCLEOTIDE SEQUENCE</scope>
    <source>
        <strain evidence="2">Rmic-2018</strain>
    </source>
</reference>
<dbReference type="EMBL" id="JABSTU010000001">
    <property type="protein sequence ID" value="KAH8039323.1"/>
    <property type="molecule type" value="Genomic_DNA"/>
</dbReference>
<dbReference type="AlphaFoldDB" id="A0A9J6EY19"/>
<feature type="region of interest" description="Disordered" evidence="1">
    <location>
        <begin position="325"/>
        <end position="699"/>
    </location>
</feature>
<feature type="compositionally biased region" description="Polar residues" evidence="1">
    <location>
        <begin position="397"/>
        <end position="425"/>
    </location>
</feature>
<feature type="compositionally biased region" description="Basic and acidic residues" evidence="1">
    <location>
        <begin position="426"/>
        <end position="437"/>
    </location>
</feature>
<feature type="compositionally biased region" description="Low complexity" evidence="1">
    <location>
        <begin position="34"/>
        <end position="44"/>
    </location>
</feature>
<feature type="region of interest" description="Disordered" evidence="1">
    <location>
        <begin position="174"/>
        <end position="303"/>
    </location>
</feature>
<protein>
    <submittedName>
        <fullName evidence="2">Uncharacterized protein</fullName>
    </submittedName>
</protein>
<keyword evidence="3" id="KW-1185">Reference proteome</keyword>